<dbReference type="NCBIfam" id="TIGR00059">
    <property type="entry name" value="L17"/>
    <property type="match status" value="1"/>
</dbReference>
<dbReference type="PANTHER" id="PTHR14413">
    <property type="entry name" value="RIBOSOMAL PROTEIN L17"/>
    <property type="match status" value="1"/>
</dbReference>
<sequence>MRHRKRGRHLNRTASHRRSLFRNLTRALITHEKIVTTVPKAKELRPIVEKIITLAKKANAVTAAASGKGDAEEKTARVQALHYRRQAMALLGPTHGTGIWDKKDESTGDTVLKKLFREIGPRYADRPGGYTRILKQHYRRLGDASPTAVIELLKAGEKKVQQKAKQPVAPAAPAPVAPEPAPVAPETPAAN</sequence>
<feature type="region of interest" description="Disordered" evidence="6">
    <location>
        <begin position="157"/>
        <end position="191"/>
    </location>
</feature>
<evidence type="ECO:0000313" key="8">
    <source>
        <dbReference type="Proteomes" id="UP000676565"/>
    </source>
</evidence>
<keyword evidence="2 4" id="KW-0689">Ribosomal protein</keyword>
<comment type="similarity">
    <text evidence="1 4 5">Belongs to the bacterial ribosomal protein bL17 family.</text>
</comment>
<evidence type="ECO:0000313" key="7">
    <source>
        <dbReference type="EMBL" id="MBP3960035.1"/>
    </source>
</evidence>
<evidence type="ECO:0000256" key="5">
    <source>
        <dbReference type="RuleBase" id="RU000660"/>
    </source>
</evidence>
<dbReference type="SUPFAM" id="SSF64263">
    <property type="entry name" value="Prokaryotic ribosomal protein L17"/>
    <property type="match status" value="1"/>
</dbReference>
<organism evidence="7 8">
    <name type="scientific">Gemmata palustris</name>
    <dbReference type="NCBI Taxonomy" id="2822762"/>
    <lineage>
        <taxon>Bacteria</taxon>
        <taxon>Pseudomonadati</taxon>
        <taxon>Planctomycetota</taxon>
        <taxon>Planctomycetia</taxon>
        <taxon>Gemmatales</taxon>
        <taxon>Gemmataceae</taxon>
        <taxon>Gemmata</taxon>
    </lineage>
</organism>
<dbReference type="PROSITE" id="PS01167">
    <property type="entry name" value="RIBOSOMAL_L17"/>
    <property type="match status" value="1"/>
</dbReference>
<dbReference type="HAMAP" id="MF_01368">
    <property type="entry name" value="Ribosomal_bL17"/>
    <property type="match status" value="1"/>
</dbReference>
<dbReference type="Proteomes" id="UP000676565">
    <property type="component" value="Unassembled WGS sequence"/>
</dbReference>
<protein>
    <recommendedName>
        <fullName evidence="4">Large ribosomal subunit protein bL17</fullName>
    </recommendedName>
</protein>
<dbReference type="InterPro" id="IPR000456">
    <property type="entry name" value="Ribosomal_bL17"/>
</dbReference>
<evidence type="ECO:0000256" key="6">
    <source>
        <dbReference type="SAM" id="MobiDB-lite"/>
    </source>
</evidence>
<dbReference type="InterPro" id="IPR047859">
    <property type="entry name" value="Ribosomal_bL17_CS"/>
</dbReference>
<dbReference type="Gene3D" id="3.90.1030.10">
    <property type="entry name" value="Ribosomal protein L17"/>
    <property type="match status" value="1"/>
</dbReference>
<accession>A0ABS5C3H3</accession>
<dbReference type="PANTHER" id="PTHR14413:SF16">
    <property type="entry name" value="LARGE RIBOSOMAL SUBUNIT PROTEIN BL17M"/>
    <property type="match status" value="1"/>
</dbReference>
<evidence type="ECO:0000256" key="1">
    <source>
        <dbReference type="ARBA" id="ARBA00008777"/>
    </source>
</evidence>
<evidence type="ECO:0000256" key="2">
    <source>
        <dbReference type="ARBA" id="ARBA00022980"/>
    </source>
</evidence>
<comment type="subunit">
    <text evidence="4">Part of the 50S ribosomal subunit. Contacts protein L32.</text>
</comment>
<gene>
    <name evidence="4 7" type="primary">rplQ</name>
    <name evidence="7" type="ORF">J8F10_32815</name>
</gene>
<dbReference type="RefSeq" id="WP_210661017.1">
    <property type="nucleotide sequence ID" value="NZ_JAGKQQ010000001.1"/>
</dbReference>
<dbReference type="EMBL" id="JAGKQQ010000001">
    <property type="protein sequence ID" value="MBP3960035.1"/>
    <property type="molecule type" value="Genomic_DNA"/>
</dbReference>
<dbReference type="InterPro" id="IPR036373">
    <property type="entry name" value="Ribosomal_bL17_sf"/>
</dbReference>
<name>A0ABS5C3H3_9BACT</name>
<proteinExistence type="inferred from homology"/>
<evidence type="ECO:0000256" key="3">
    <source>
        <dbReference type="ARBA" id="ARBA00023274"/>
    </source>
</evidence>
<keyword evidence="8" id="KW-1185">Reference proteome</keyword>
<reference evidence="7 8" key="1">
    <citation type="submission" date="2021-04" db="EMBL/GenBank/DDBJ databases">
        <authorList>
            <person name="Ivanova A."/>
        </authorList>
    </citation>
    <scope>NUCLEOTIDE SEQUENCE [LARGE SCALE GENOMIC DNA]</scope>
    <source>
        <strain evidence="7 8">G18</strain>
    </source>
</reference>
<comment type="caution">
    <text evidence="7">The sequence shown here is derived from an EMBL/GenBank/DDBJ whole genome shotgun (WGS) entry which is preliminary data.</text>
</comment>
<dbReference type="Pfam" id="PF01196">
    <property type="entry name" value="Ribosomal_L17"/>
    <property type="match status" value="1"/>
</dbReference>
<keyword evidence="3 4" id="KW-0687">Ribonucleoprotein</keyword>
<dbReference type="GO" id="GO:0005840">
    <property type="term" value="C:ribosome"/>
    <property type="evidence" value="ECO:0007669"/>
    <property type="project" value="UniProtKB-KW"/>
</dbReference>
<evidence type="ECO:0000256" key="4">
    <source>
        <dbReference type="HAMAP-Rule" id="MF_01368"/>
    </source>
</evidence>
<feature type="compositionally biased region" description="Pro residues" evidence="6">
    <location>
        <begin position="170"/>
        <end position="185"/>
    </location>
</feature>